<evidence type="ECO:0000313" key="1">
    <source>
        <dbReference type="EMBL" id="AAS51850.1"/>
    </source>
</evidence>
<proteinExistence type="predicted"/>
<dbReference type="Proteomes" id="UP000000591">
    <property type="component" value="Chromosome IV"/>
</dbReference>
<protein>
    <submittedName>
        <fullName evidence="1">ADL070Cp</fullName>
    </submittedName>
</protein>
<dbReference type="GeneID" id="4620168"/>
<reference evidence="1 2" key="1">
    <citation type="journal article" date="2004" name="Science">
        <title>The Ashbya gossypii genome as a tool for mapping the ancient Saccharomyces cerevisiae genome.</title>
        <authorList>
            <person name="Dietrich F.S."/>
            <person name="Voegeli S."/>
            <person name="Brachat S."/>
            <person name="Lerch A."/>
            <person name="Gates K."/>
            <person name="Steiner S."/>
            <person name="Mohr C."/>
            <person name="Pohlmann R."/>
            <person name="Luedi P."/>
            <person name="Choi S."/>
            <person name="Wing R.A."/>
            <person name="Flavier A."/>
            <person name="Gaffney T.D."/>
            <person name="Philippsen P."/>
        </authorList>
    </citation>
    <scope>NUCLEOTIDE SEQUENCE [LARGE SCALE GENOMIC DNA]</scope>
    <source>
        <strain evidence="2">ATCC 10895 / CBS 109.51 / FGSC 9923 / NRRL Y-1056</strain>
    </source>
</reference>
<accession>Q75AJ7</accession>
<reference evidence="2" key="2">
    <citation type="journal article" date="2013" name="G3 (Bethesda)">
        <title>Genomes of Ashbya fungi isolated from insects reveal four mating-type loci, numerous translocations, lack of transposons, and distinct gene duplications.</title>
        <authorList>
            <person name="Dietrich F.S."/>
            <person name="Voegeli S."/>
            <person name="Kuo S."/>
            <person name="Philippsen P."/>
        </authorList>
    </citation>
    <scope>GENOME REANNOTATION</scope>
    <source>
        <strain evidence="2">ATCC 10895 / CBS 109.51 / FGSC 9923 / NRRL Y-1056</strain>
    </source>
</reference>
<sequence>MRLQEMAVLLTLWRQSILKATTSFLLAALQSTDHGRQRHRGGPQLPQKSWLTLRRIGSFLNFDHVPLPVLPYTVTRVRVPVQGLSRLAGACSYGLRHVTRRHFCLVPRLAPPQTWAQFLAPRFASRPGLQFPDPARDSQAPSAPAILLVGICWYHFAGPGPAYPSVGSACAPCLETSSIPAAHTGRSYRSPSFSSRNTTNHVMLQHVTVLNVP</sequence>
<organism evidence="1 2">
    <name type="scientific">Eremothecium gossypii (strain ATCC 10895 / CBS 109.51 / FGSC 9923 / NRRL Y-1056)</name>
    <name type="common">Yeast</name>
    <name type="synonym">Ashbya gossypii</name>
    <dbReference type="NCBI Taxonomy" id="284811"/>
    <lineage>
        <taxon>Eukaryota</taxon>
        <taxon>Fungi</taxon>
        <taxon>Dikarya</taxon>
        <taxon>Ascomycota</taxon>
        <taxon>Saccharomycotina</taxon>
        <taxon>Saccharomycetes</taxon>
        <taxon>Saccharomycetales</taxon>
        <taxon>Saccharomycetaceae</taxon>
        <taxon>Eremothecium</taxon>
    </lineage>
</organism>
<dbReference type="AlphaFoldDB" id="Q75AJ7"/>
<dbReference type="KEGG" id="ago:AGOS_ADL070C"/>
<dbReference type="RefSeq" id="NP_984026.1">
    <property type="nucleotide sequence ID" value="NM_209379.1"/>
</dbReference>
<gene>
    <name evidence="1" type="ORF">AGOS_ADL070C</name>
</gene>
<dbReference type="EMBL" id="AE016817">
    <property type="protein sequence ID" value="AAS51850.1"/>
    <property type="molecule type" value="Genomic_DNA"/>
</dbReference>
<evidence type="ECO:0000313" key="2">
    <source>
        <dbReference type="Proteomes" id="UP000000591"/>
    </source>
</evidence>
<name>Q75AJ7_EREGS</name>
<dbReference type="HOGENOM" id="CLU_1294102_0_0_1"/>
<dbReference type="InParanoid" id="Q75AJ7"/>
<keyword evidence="2" id="KW-1185">Reference proteome</keyword>